<evidence type="ECO:0000313" key="18">
    <source>
        <dbReference type="EMBL" id="PRZ41582.1"/>
    </source>
</evidence>
<dbReference type="InterPro" id="IPR011712">
    <property type="entry name" value="Sig_transdc_His_kin_sub3_dim/P"/>
</dbReference>
<dbReference type="InterPro" id="IPR050482">
    <property type="entry name" value="Sensor_HK_TwoCompSys"/>
</dbReference>
<feature type="transmembrane region" description="Helical" evidence="16">
    <location>
        <begin position="46"/>
        <end position="65"/>
    </location>
</feature>
<protein>
    <recommendedName>
        <fullName evidence="5">Oxygen sensor histidine kinase NreB</fullName>
        <ecNumber evidence="4">2.7.13.3</ecNumber>
    </recommendedName>
    <alternativeName>
        <fullName evidence="15">Nitrogen regulation protein B</fullName>
    </alternativeName>
</protein>
<evidence type="ECO:0000256" key="10">
    <source>
        <dbReference type="ARBA" id="ARBA00022777"/>
    </source>
</evidence>
<organism evidence="18 19">
    <name type="scientific">Antricoccus suffuscus</name>
    <dbReference type="NCBI Taxonomy" id="1629062"/>
    <lineage>
        <taxon>Bacteria</taxon>
        <taxon>Bacillati</taxon>
        <taxon>Actinomycetota</taxon>
        <taxon>Actinomycetes</taxon>
        <taxon>Geodermatophilales</taxon>
        <taxon>Antricoccaceae</taxon>
        <taxon>Antricoccus</taxon>
    </lineage>
</organism>
<evidence type="ECO:0000256" key="6">
    <source>
        <dbReference type="ARBA" id="ARBA00022485"/>
    </source>
</evidence>
<dbReference type="GO" id="GO:0016020">
    <property type="term" value="C:membrane"/>
    <property type="evidence" value="ECO:0007669"/>
    <property type="project" value="InterPro"/>
</dbReference>
<evidence type="ECO:0000256" key="11">
    <source>
        <dbReference type="ARBA" id="ARBA00023004"/>
    </source>
</evidence>
<keyword evidence="16" id="KW-0812">Transmembrane</keyword>
<dbReference type="InterPro" id="IPR017205">
    <property type="entry name" value="Sig_transdc_His_kinase_ChrS"/>
</dbReference>
<name>A0A2T0ZZ03_9ACTN</name>
<dbReference type="PRINTS" id="PR00344">
    <property type="entry name" value="BCTRLSENSOR"/>
</dbReference>
<dbReference type="Gene3D" id="1.20.5.1930">
    <property type="match status" value="1"/>
</dbReference>
<reference evidence="18 19" key="1">
    <citation type="submission" date="2018-03" db="EMBL/GenBank/DDBJ databases">
        <title>Genomic Encyclopedia of Archaeal and Bacterial Type Strains, Phase II (KMG-II): from individual species to whole genera.</title>
        <authorList>
            <person name="Goeker M."/>
        </authorList>
    </citation>
    <scope>NUCLEOTIDE SEQUENCE [LARGE SCALE GENOMIC DNA]</scope>
    <source>
        <strain evidence="18 19">DSM 100065</strain>
    </source>
</reference>
<evidence type="ECO:0000256" key="4">
    <source>
        <dbReference type="ARBA" id="ARBA00012438"/>
    </source>
</evidence>
<dbReference type="Proteomes" id="UP000237752">
    <property type="component" value="Unassembled WGS sequence"/>
</dbReference>
<dbReference type="InterPro" id="IPR036890">
    <property type="entry name" value="HATPase_C_sf"/>
</dbReference>
<keyword evidence="11" id="KW-0408">Iron</keyword>
<evidence type="ECO:0000256" key="9">
    <source>
        <dbReference type="ARBA" id="ARBA00022723"/>
    </source>
</evidence>
<keyword evidence="10 18" id="KW-0418">Kinase</keyword>
<dbReference type="InterPro" id="IPR003594">
    <property type="entry name" value="HATPase_dom"/>
</dbReference>
<feature type="transmembrane region" description="Helical" evidence="16">
    <location>
        <begin position="114"/>
        <end position="132"/>
    </location>
</feature>
<dbReference type="Gene3D" id="3.30.565.10">
    <property type="entry name" value="Histidine kinase-like ATPase, C-terminal domain"/>
    <property type="match status" value="1"/>
</dbReference>
<dbReference type="GO" id="GO:0000155">
    <property type="term" value="F:phosphorelay sensor kinase activity"/>
    <property type="evidence" value="ECO:0007669"/>
    <property type="project" value="InterPro"/>
</dbReference>
<keyword evidence="12" id="KW-0902">Two-component regulatory system</keyword>
<keyword evidence="7" id="KW-0963">Cytoplasm</keyword>
<keyword evidence="19" id="KW-1185">Reference proteome</keyword>
<comment type="catalytic activity">
    <reaction evidence="1">
        <text>ATP + protein L-histidine = ADP + protein N-phospho-L-histidine.</text>
        <dbReference type="EC" id="2.7.13.3"/>
    </reaction>
</comment>
<evidence type="ECO:0000256" key="14">
    <source>
        <dbReference type="ARBA" id="ARBA00024827"/>
    </source>
</evidence>
<comment type="subcellular location">
    <subcellularLocation>
        <location evidence="3">Cytoplasm</location>
    </subcellularLocation>
</comment>
<keyword evidence="6" id="KW-0004">4Fe-4S</keyword>
<dbReference type="EC" id="2.7.13.3" evidence="4"/>
<dbReference type="AlphaFoldDB" id="A0A2T0ZZ03"/>
<feature type="transmembrane region" description="Helical" evidence="16">
    <location>
        <begin position="77"/>
        <end position="107"/>
    </location>
</feature>
<dbReference type="InterPro" id="IPR004358">
    <property type="entry name" value="Sig_transdc_His_kin-like_C"/>
</dbReference>
<dbReference type="Pfam" id="PF07730">
    <property type="entry name" value="HisKA_3"/>
    <property type="match status" value="1"/>
</dbReference>
<dbReference type="CDD" id="cd16917">
    <property type="entry name" value="HATPase_UhpB-NarQ-NarX-like"/>
    <property type="match status" value="1"/>
</dbReference>
<comment type="caution">
    <text evidence="18">The sequence shown here is derived from an EMBL/GenBank/DDBJ whole genome shotgun (WGS) entry which is preliminary data.</text>
</comment>
<dbReference type="EMBL" id="PVUE01000009">
    <property type="protein sequence ID" value="PRZ41582.1"/>
    <property type="molecule type" value="Genomic_DNA"/>
</dbReference>
<keyword evidence="13" id="KW-0411">Iron-sulfur</keyword>
<evidence type="ECO:0000259" key="17">
    <source>
        <dbReference type="PROSITE" id="PS50109"/>
    </source>
</evidence>
<keyword evidence="16" id="KW-1133">Transmembrane helix</keyword>
<evidence type="ECO:0000256" key="7">
    <source>
        <dbReference type="ARBA" id="ARBA00022490"/>
    </source>
</evidence>
<evidence type="ECO:0000256" key="3">
    <source>
        <dbReference type="ARBA" id="ARBA00004496"/>
    </source>
</evidence>
<dbReference type="RefSeq" id="WP_202862543.1">
    <property type="nucleotide sequence ID" value="NZ_PVUE01000009.1"/>
</dbReference>
<comment type="function">
    <text evidence="14">Member of the two-component regulatory system NreB/NreC involved in the control of dissimilatory nitrate/nitrite reduction in response to oxygen. NreB functions as a direct oxygen sensor histidine kinase which is autophosphorylated, in the absence of oxygen, probably at the conserved histidine residue, and transfers its phosphate group probably to a conserved aspartate residue of NreC. NreB/NreC activates the expression of the nitrate (narGHJI) and nitrite (nir) reductase operons, as well as the putative nitrate transporter gene narT.</text>
</comment>
<evidence type="ECO:0000313" key="19">
    <source>
        <dbReference type="Proteomes" id="UP000237752"/>
    </source>
</evidence>
<dbReference type="PROSITE" id="PS50109">
    <property type="entry name" value="HIS_KIN"/>
    <property type="match status" value="1"/>
</dbReference>
<keyword evidence="9" id="KW-0479">Metal-binding</keyword>
<feature type="domain" description="Histidine kinase" evidence="17">
    <location>
        <begin position="205"/>
        <end position="405"/>
    </location>
</feature>
<dbReference type="SMART" id="SM00387">
    <property type="entry name" value="HATPase_c"/>
    <property type="match status" value="1"/>
</dbReference>
<evidence type="ECO:0000256" key="1">
    <source>
        <dbReference type="ARBA" id="ARBA00000085"/>
    </source>
</evidence>
<evidence type="ECO:0000256" key="8">
    <source>
        <dbReference type="ARBA" id="ARBA00022679"/>
    </source>
</evidence>
<proteinExistence type="predicted"/>
<dbReference type="GO" id="GO:0046872">
    <property type="term" value="F:metal ion binding"/>
    <property type="evidence" value="ECO:0007669"/>
    <property type="project" value="UniProtKB-KW"/>
</dbReference>
<evidence type="ECO:0000256" key="16">
    <source>
        <dbReference type="SAM" id="Phobius"/>
    </source>
</evidence>
<keyword evidence="16" id="KW-0472">Membrane</keyword>
<sequence>MPSIDLSHSTDPSPVLRAMQIGQHVLFGTLLLLGAIRGAQTDHAGWVITGAILLALWYVAGIWIARRWPTITGAAVWLGVLALGWLLLIFLSVDFSWVVFAIFLLCLHLLPTRAAVPLIALLTAVVIVVQVTQAPNNVAAQILGPIFGAAVAIGFGLAYSRLTSESHARQQLVNELMQVQDDLLHTSDELAGAQRQAGVLAERARLAREIHDTLAQGFSSVLLLSRAGIAQADDLTERRLFTQIETTARDNLEEARRVVHALAPAALDDAPLVAALTRLVDRLGEQTGIEGAVNVAGTPVPLRSVSEVALLRVAQSALANVRQHSAARRVGVTLTYDSDAVVLDIVDDGRGFDAANEERAPSPTAGSGFGLRAMRERLVALGGTFDVESAPGDGTAVAARIPLHVATSEEHT</sequence>
<dbReference type="GO" id="GO:0051539">
    <property type="term" value="F:4 iron, 4 sulfur cluster binding"/>
    <property type="evidence" value="ECO:0007669"/>
    <property type="project" value="UniProtKB-KW"/>
</dbReference>
<evidence type="ECO:0000256" key="15">
    <source>
        <dbReference type="ARBA" id="ARBA00030800"/>
    </source>
</evidence>
<evidence type="ECO:0000256" key="13">
    <source>
        <dbReference type="ARBA" id="ARBA00023014"/>
    </source>
</evidence>
<dbReference type="SUPFAM" id="SSF55874">
    <property type="entry name" value="ATPase domain of HSP90 chaperone/DNA topoisomerase II/histidine kinase"/>
    <property type="match status" value="1"/>
</dbReference>
<accession>A0A2T0ZZ03</accession>
<evidence type="ECO:0000256" key="12">
    <source>
        <dbReference type="ARBA" id="ARBA00023012"/>
    </source>
</evidence>
<dbReference type="PANTHER" id="PTHR24421">
    <property type="entry name" value="NITRATE/NITRITE SENSOR PROTEIN NARX-RELATED"/>
    <property type="match status" value="1"/>
</dbReference>
<comment type="cofactor">
    <cofactor evidence="2">
        <name>[4Fe-4S] cluster</name>
        <dbReference type="ChEBI" id="CHEBI:49883"/>
    </cofactor>
</comment>
<dbReference type="InterPro" id="IPR005467">
    <property type="entry name" value="His_kinase_dom"/>
</dbReference>
<evidence type="ECO:0000256" key="5">
    <source>
        <dbReference type="ARBA" id="ARBA00017322"/>
    </source>
</evidence>
<dbReference type="GO" id="GO:0046983">
    <property type="term" value="F:protein dimerization activity"/>
    <property type="evidence" value="ECO:0007669"/>
    <property type="project" value="InterPro"/>
</dbReference>
<dbReference type="PANTHER" id="PTHR24421:SF62">
    <property type="entry name" value="SENSORY TRANSDUCTION HISTIDINE KINASE"/>
    <property type="match status" value="1"/>
</dbReference>
<dbReference type="Pfam" id="PF02518">
    <property type="entry name" value="HATPase_c"/>
    <property type="match status" value="1"/>
</dbReference>
<feature type="transmembrane region" description="Helical" evidence="16">
    <location>
        <begin position="20"/>
        <end position="39"/>
    </location>
</feature>
<evidence type="ECO:0000256" key="2">
    <source>
        <dbReference type="ARBA" id="ARBA00001966"/>
    </source>
</evidence>
<gene>
    <name evidence="18" type="ORF">CLV47_109129</name>
</gene>
<dbReference type="GO" id="GO:0005737">
    <property type="term" value="C:cytoplasm"/>
    <property type="evidence" value="ECO:0007669"/>
    <property type="project" value="UniProtKB-SubCell"/>
</dbReference>
<feature type="transmembrane region" description="Helical" evidence="16">
    <location>
        <begin position="138"/>
        <end position="159"/>
    </location>
</feature>
<dbReference type="PIRSF" id="PIRSF037434">
    <property type="entry name" value="STHK_ChrS"/>
    <property type="match status" value="1"/>
</dbReference>
<keyword evidence="8" id="KW-0808">Transferase</keyword>